<dbReference type="PANTHER" id="PTHR33835">
    <property type="entry name" value="YALI0C07656P"/>
    <property type="match status" value="1"/>
</dbReference>
<evidence type="ECO:0000313" key="2">
    <source>
        <dbReference type="Proteomes" id="UP001271249"/>
    </source>
</evidence>
<sequence>MPKPFKEWKVLPHGRLTPVDDNILTVTGDIPMPVGNMKRRMTVVRLRDQRLVIFSAIALDDEQMRAIEAFGQLAFLIVPNDHHRLDAKPWKNRYPALQVIAPPGALNSVENAVHIDATRGDFGDPDVKLITVPGTRDREAALQVDGPNGTTLVLNDIVGNIRDAAGFAGWALRMMGFAGDEPHIPWPVKLAMVGDKAALAAQLSRWAEQPALKRILVSHGSVIADDPQGALRKLATSLG</sequence>
<evidence type="ECO:0008006" key="3">
    <source>
        <dbReference type="Google" id="ProtNLM"/>
    </source>
</evidence>
<name>A0ABU4ZB52_9HYPH</name>
<keyword evidence="2" id="KW-1185">Reference proteome</keyword>
<gene>
    <name evidence="1" type="ORF">RFN29_33940</name>
</gene>
<protein>
    <recommendedName>
        <fullName evidence="3">MBL fold metallo-hydrolase</fullName>
    </recommendedName>
</protein>
<evidence type="ECO:0000313" key="1">
    <source>
        <dbReference type="EMBL" id="MDX8496517.1"/>
    </source>
</evidence>
<organism evidence="1 2">
    <name type="scientific">Mesorhizobium captivum</name>
    <dbReference type="NCBI Taxonomy" id="3072319"/>
    <lineage>
        <taxon>Bacteria</taxon>
        <taxon>Pseudomonadati</taxon>
        <taxon>Pseudomonadota</taxon>
        <taxon>Alphaproteobacteria</taxon>
        <taxon>Hyphomicrobiales</taxon>
        <taxon>Phyllobacteriaceae</taxon>
        <taxon>Mesorhizobium</taxon>
    </lineage>
</organism>
<dbReference type="SUPFAM" id="SSF56281">
    <property type="entry name" value="Metallo-hydrolase/oxidoreductase"/>
    <property type="match status" value="1"/>
</dbReference>
<dbReference type="InterPro" id="IPR036866">
    <property type="entry name" value="RibonucZ/Hydroxyglut_hydro"/>
</dbReference>
<dbReference type="Gene3D" id="3.60.15.10">
    <property type="entry name" value="Ribonuclease Z/Hydroxyacylglutathione hydrolase-like"/>
    <property type="match status" value="1"/>
</dbReference>
<dbReference type="PANTHER" id="PTHR33835:SF1">
    <property type="entry name" value="METALLO-BETA-LACTAMASE DOMAIN-CONTAINING PROTEIN"/>
    <property type="match status" value="1"/>
</dbReference>
<accession>A0ABU4ZB52</accession>
<proteinExistence type="predicted"/>
<comment type="caution">
    <text evidence="1">The sequence shown here is derived from an EMBL/GenBank/DDBJ whole genome shotgun (WGS) entry which is preliminary data.</text>
</comment>
<dbReference type="RefSeq" id="WP_320230178.1">
    <property type="nucleotide sequence ID" value="NZ_JAVIJC010000067.1"/>
</dbReference>
<dbReference type="InterPro" id="IPR025638">
    <property type="entry name" value="DUF4336"/>
</dbReference>
<dbReference type="Proteomes" id="UP001271249">
    <property type="component" value="Unassembled WGS sequence"/>
</dbReference>
<reference evidence="1 2" key="1">
    <citation type="submission" date="2023-08" db="EMBL/GenBank/DDBJ databases">
        <title>Implementing the SeqCode for naming new Mesorhizobium species isolated from Vachellia karroo root nodules.</title>
        <authorList>
            <person name="Van Lill M."/>
        </authorList>
    </citation>
    <scope>NUCLEOTIDE SEQUENCE [LARGE SCALE GENOMIC DNA]</scope>
    <source>
        <strain evidence="1 2">VK22B</strain>
    </source>
</reference>
<dbReference type="EMBL" id="JAVIJC010000067">
    <property type="protein sequence ID" value="MDX8496517.1"/>
    <property type="molecule type" value="Genomic_DNA"/>
</dbReference>